<gene>
    <name evidence="5" type="primary">ycbF</name>
    <name evidence="5" type="ORF">CE91St30_13290</name>
</gene>
<evidence type="ECO:0000256" key="2">
    <source>
        <dbReference type="ARBA" id="ARBA00022679"/>
    </source>
</evidence>
<reference evidence="5 6" key="1">
    <citation type="submission" date="2022-01" db="EMBL/GenBank/DDBJ databases">
        <title>Novel bile acid biosynthetic pathways are enriched in the microbiome of centenarians.</title>
        <authorList>
            <person name="Sato Y."/>
            <person name="Atarashi K."/>
            <person name="Plichta R.D."/>
            <person name="Arai Y."/>
            <person name="Sasajima S."/>
            <person name="Kearney M.S."/>
            <person name="Suda W."/>
            <person name="Takeshita K."/>
            <person name="Sasaki T."/>
            <person name="Okamoto S."/>
            <person name="Skelly N.A."/>
            <person name="Okamura Y."/>
            <person name="Vlamakis H."/>
            <person name="Li Y."/>
            <person name="Tanoue T."/>
            <person name="Takei H."/>
            <person name="Nittono H."/>
            <person name="Narushima S."/>
            <person name="Irie J."/>
            <person name="Itoh H."/>
            <person name="Moriya K."/>
            <person name="Sugiura Y."/>
            <person name="Suematsu M."/>
            <person name="Moritoki N."/>
            <person name="Shibata S."/>
            <person name="Littman R.D."/>
            <person name="Fischbach A.M."/>
            <person name="Uwamino Y."/>
            <person name="Inoue T."/>
            <person name="Honda A."/>
            <person name="Hattori M."/>
            <person name="Murai T."/>
            <person name="Xavier J.R."/>
            <person name="Hirose N."/>
            <person name="Honda K."/>
        </authorList>
    </citation>
    <scope>NUCLEOTIDE SEQUENCE [LARGE SCALE GENOMIC DNA]</scope>
    <source>
        <strain evidence="5 6">CE91-St30</strain>
    </source>
</reference>
<dbReference type="PANTHER" id="PTHR45947:SF3">
    <property type="entry name" value="SULFOQUINOVOSYL TRANSFERASE SQD2"/>
    <property type="match status" value="1"/>
</dbReference>
<evidence type="ECO:0000259" key="4">
    <source>
        <dbReference type="Pfam" id="PF13439"/>
    </source>
</evidence>
<dbReference type="Pfam" id="PF13439">
    <property type="entry name" value="Glyco_transf_4"/>
    <property type="match status" value="1"/>
</dbReference>
<organism evidence="5 6">
    <name type="scientific">Raoultibacter timonensis</name>
    <dbReference type="NCBI Taxonomy" id="1907662"/>
    <lineage>
        <taxon>Bacteria</taxon>
        <taxon>Bacillati</taxon>
        <taxon>Actinomycetota</taxon>
        <taxon>Coriobacteriia</taxon>
        <taxon>Eggerthellales</taxon>
        <taxon>Eggerthellaceae</taxon>
        <taxon>Raoultibacter</taxon>
    </lineage>
</organism>
<dbReference type="RefSeq" id="WP_244412253.1">
    <property type="nucleotide sequence ID" value="NZ_AP025564.1"/>
</dbReference>
<evidence type="ECO:0000256" key="1">
    <source>
        <dbReference type="ARBA" id="ARBA00022676"/>
    </source>
</evidence>
<dbReference type="EMBL" id="AP025564">
    <property type="protein sequence ID" value="BDE95996.1"/>
    <property type="molecule type" value="Genomic_DNA"/>
</dbReference>
<dbReference type="Pfam" id="PF00534">
    <property type="entry name" value="Glycos_transf_1"/>
    <property type="match status" value="1"/>
</dbReference>
<keyword evidence="2 5" id="KW-0808">Transferase</keyword>
<dbReference type="InterPro" id="IPR050194">
    <property type="entry name" value="Glycosyltransferase_grp1"/>
</dbReference>
<feature type="domain" description="Glycosyltransferase subfamily 4-like N-terminal" evidence="4">
    <location>
        <begin position="20"/>
        <end position="176"/>
    </location>
</feature>
<dbReference type="Proteomes" id="UP001320544">
    <property type="component" value="Chromosome"/>
</dbReference>
<dbReference type="SUPFAM" id="SSF53756">
    <property type="entry name" value="UDP-Glycosyltransferase/glycogen phosphorylase"/>
    <property type="match status" value="1"/>
</dbReference>
<dbReference type="InterPro" id="IPR028098">
    <property type="entry name" value="Glyco_trans_4-like_N"/>
</dbReference>
<accession>A0ABN6MI63</accession>
<name>A0ABN6MI63_9ACTN</name>
<feature type="domain" description="Glycosyl transferase family 1" evidence="3">
    <location>
        <begin position="200"/>
        <end position="349"/>
    </location>
</feature>
<keyword evidence="1" id="KW-0328">Glycosyltransferase</keyword>
<sequence length="393" mass="42527">MPTETKPCICIFSTLYSPAVGGVETYTGNLARAIADLGYRVIIVTSNTHDAAPRENDGTIEIVRLPCLPLLGGRYPVPRADRSFKELWSWLGQQQIDYIIVNTRFYLLSNRGLRFSRERGITPILIEHGSAHLTMGNPLIDKGVAFVEHALTSIGKRYRASYWAVSAKSSAWLKHFGIASQGELSNSIDADAYCAQASKRSYKDELGLSASDFVVAFVGRLVPEKGVKELAQASRLLEDRTDISFIVAGDGPLSEAASQQASSRMHLLGRLDPPDIAALLAQSDILCLPSRSEGFATSLLEAAACCTTAVATDVGGGRELMPDEAYGTIIPNAEPQTIADAIRRAADHPGQTADKGRLLGKLVRTDYSWEKTARRAISACERAQREAAGEATE</sequence>
<keyword evidence="6" id="KW-1185">Reference proteome</keyword>
<proteinExistence type="predicted"/>
<protein>
    <submittedName>
        <fullName evidence="5">Glycosyl transferase family 1</fullName>
    </submittedName>
</protein>
<dbReference type="CDD" id="cd03801">
    <property type="entry name" value="GT4_PimA-like"/>
    <property type="match status" value="1"/>
</dbReference>
<evidence type="ECO:0000313" key="6">
    <source>
        <dbReference type="Proteomes" id="UP001320544"/>
    </source>
</evidence>
<dbReference type="GO" id="GO:0016740">
    <property type="term" value="F:transferase activity"/>
    <property type="evidence" value="ECO:0007669"/>
    <property type="project" value="UniProtKB-KW"/>
</dbReference>
<evidence type="ECO:0000313" key="5">
    <source>
        <dbReference type="EMBL" id="BDE95996.1"/>
    </source>
</evidence>
<dbReference type="InterPro" id="IPR001296">
    <property type="entry name" value="Glyco_trans_1"/>
</dbReference>
<evidence type="ECO:0000259" key="3">
    <source>
        <dbReference type="Pfam" id="PF00534"/>
    </source>
</evidence>
<dbReference type="Gene3D" id="3.40.50.2000">
    <property type="entry name" value="Glycogen Phosphorylase B"/>
    <property type="match status" value="2"/>
</dbReference>
<dbReference type="PANTHER" id="PTHR45947">
    <property type="entry name" value="SULFOQUINOVOSYL TRANSFERASE SQD2"/>
    <property type="match status" value="1"/>
</dbReference>